<dbReference type="InterPro" id="IPR015506">
    <property type="entry name" value="Dsh/Dvl-rel"/>
</dbReference>
<dbReference type="STRING" id="307972.A0A2G8KKQ4"/>
<comment type="caution">
    <text evidence="3">The sequence shown here is derived from an EMBL/GenBank/DDBJ whole genome shotgun (WGS) entry which is preliminary data.</text>
</comment>
<sequence>MSNRTSPVQNSKGKPGGSSHSWEEWTQQLQAYVAWVNSQLKKKPGCHMVEDLRRDMQDGVALVHLLEIVSGESLARADYTPQTSTAMKENVERVLQFMTTKRIRMHHTSAKAQLCEAGTQHSHQWATTPNISGTPASVKGGQRSQPSFAAMAANAAAAIHDARKEAAGVGSPIHRYRDHR</sequence>
<evidence type="ECO:0000313" key="4">
    <source>
        <dbReference type="Proteomes" id="UP000230750"/>
    </source>
</evidence>
<dbReference type="AlphaFoldDB" id="A0A2G8KKQ4"/>
<protein>
    <submittedName>
        <fullName evidence="3">Putative dixin</fullName>
    </submittedName>
</protein>
<feature type="region of interest" description="Disordered" evidence="1">
    <location>
        <begin position="1"/>
        <end position="21"/>
    </location>
</feature>
<dbReference type="Gene3D" id="1.10.418.10">
    <property type="entry name" value="Calponin-like domain"/>
    <property type="match status" value="1"/>
</dbReference>
<accession>A0A2G8KKQ4</accession>
<evidence type="ECO:0000313" key="3">
    <source>
        <dbReference type="EMBL" id="PIK48586.1"/>
    </source>
</evidence>
<organism evidence="3 4">
    <name type="scientific">Stichopus japonicus</name>
    <name type="common">Sea cucumber</name>
    <dbReference type="NCBI Taxonomy" id="307972"/>
    <lineage>
        <taxon>Eukaryota</taxon>
        <taxon>Metazoa</taxon>
        <taxon>Echinodermata</taxon>
        <taxon>Eleutherozoa</taxon>
        <taxon>Echinozoa</taxon>
        <taxon>Holothuroidea</taxon>
        <taxon>Aspidochirotacea</taxon>
        <taxon>Aspidochirotida</taxon>
        <taxon>Stichopodidae</taxon>
        <taxon>Apostichopus</taxon>
    </lineage>
</organism>
<dbReference type="InterPro" id="IPR001715">
    <property type="entry name" value="CH_dom"/>
</dbReference>
<dbReference type="InterPro" id="IPR036872">
    <property type="entry name" value="CH_dom_sf"/>
</dbReference>
<dbReference type="PANTHER" id="PTHR10878:SF22">
    <property type="entry name" value="DIXIN"/>
    <property type="match status" value="1"/>
</dbReference>
<dbReference type="Proteomes" id="UP000230750">
    <property type="component" value="Unassembled WGS sequence"/>
</dbReference>
<feature type="domain" description="Calponin-homology (CH)" evidence="2">
    <location>
        <begin position="26"/>
        <end position="143"/>
    </location>
</feature>
<dbReference type="OrthoDB" id="30551at2759"/>
<proteinExistence type="predicted"/>
<gene>
    <name evidence="3" type="ORF">BSL78_14543</name>
</gene>
<dbReference type="SUPFAM" id="SSF47576">
    <property type="entry name" value="Calponin-homology domain, CH-domain"/>
    <property type="match status" value="1"/>
</dbReference>
<evidence type="ECO:0000256" key="1">
    <source>
        <dbReference type="SAM" id="MobiDB-lite"/>
    </source>
</evidence>
<reference evidence="3 4" key="1">
    <citation type="journal article" date="2017" name="PLoS Biol.">
        <title>The sea cucumber genome provides insights into morphological evolution and visceral regeneration.</title>
        <authorList>
            <person name="Zhang X."/>
            <person name="Sun L."/>
            <person name="Yuan J."/>
            <person name="Sun Y."/>
            <person name="Gao Y."/>
            <person name="Zhang L."/>
            <person name="Li S."/>
            <person name="Dai H."/>
            <person name="Hamel J.F."/>
            <person name="Liu C."/>
            <person name="Yu Y."/>
            <person name="Liu S."/>
            <person name="Lin W."/>
            <person name="Guo K."/>
            <person name="Jin S."/>
            <person name="Xu P."/>
            <person name="Storey K.B."/>
            <person name="Huan P."/>
            <person name="Zhang T."/>
            <person name="Zhou Y."/>
            <person name="Zhang J."/>
            <person name="Lin C."/>
            <person name="Li X."/>
            <person name="Xing L."/>
            <person name="Huo D."/>
            <person name="Sun M."/>
            <person name="Wang L."/>
            <person name="Mercier A."/>
            <person name="Li F."/>
            <person name="Yang H."/>
            <person name="Xiang J."/>
        </authorList>
    </citation>
    <scope>NUCLEOTIDE SEQUENCE [LARGE SCALE GENOMIC DNA]</scope>
    <source>
        <strain evidence="3">Shaxun</strain>
        <tissue evidence="3">Muscle</tissue>
    </source>
</reference>
<keyword evidence="4" id="KW-1185">Reference proteome</keyword>
<dbReference type="EMBL" id="MRZV01000514">
    <property type="protein sequence ID" value="PIK48586.1"/>
    <property type="molecule type" value="Genomic_DNA"/>
</dbReference>
<dbReference type="GO" id="GO:0060070">
    <property type="term" value="P:canonical Wnt signaling pathway"/>
    <property type="evidence" value="ECO:0007669"/>
    <property type="project" value="TreeGrafter"/>
</dbReference>
<dbReference type="PROSITE" id="PS50021">
    <property type="entry name" value="CH"/>
    <property type="match status" value="1"/>
</dbReference>
<dbReference type="PANTHER" id="PTHR10878">
    <property type="entry name" value="SEGMENT POLARITY PROTEIN DISHEVELLED"/>
    <property type="match status" value="1"/>
</dbReference>
<dbReference type="Pfam" id="PF00307">
    <property type="entry name" value="CH"/>
    <property type="match status" value="1"/>
</dbReference>
<dbReference type="GO" id="GO:0005829">
    <property type="term" value="C:cytosol"/>
    <property type="evidence" value="ECO:0007669"/>
    <property type="project" value="TreeGrafter"/>
</dbReference>
<evidence type="ECO:0000259" key="2">
    <source>
        <dbReference type="PROSITE" id="PS50021"/>
    </source>
</evidence>
<name>A0A2G8KKQ4_STIJA</name>